<protein>
    <submittedName>
        <fullName evidence="5">Crp/Fnr family transcriptional regulator</fullName>
    </submittedName>
</protein>
<dbReference type="Proteomes" id="UP001204376">
    <property type="component" value="Unassembled WGS sequence"/>
</dbReference>
<dbReference type="CDD" id="cd00092">
    <property type="entry name" value="HTH_CRP"/>
    <property type="match status" value="1"/>
</dbReference>
<keyword evidence="1" id="KW-0805">Transcription regulation</keyword>
<proteinExistence type="predicted"/>
<evidence type="ECO:0000256" key="3">
    <source>
        <dbReference type="ARBA" id="ARBA00023163"/>
    </source>
</evidence>
<dbReference type="InterPro" id="IPR000595">
    <property type="entry name" value="cNMP-bd_dom"/>
</dbReference>
<feature type="domain" description="Cyclic nucleotide-binding" evidence="4">
    <location>
        <begin position="83"/>
        <end position="149"/>
    </location>
</feature>
<dbReference type="InterPro" id="IPR012318">
    <property type="entry name" value="HTH_CRP"/>
</dbReference>
<evidence type="ECO:0000256" key="2">
    <source>
        <dbReference type="ARBA" id="ARBA00023125"/>
    </source>
</evidence>
<reference evidence="5 6" key="1">
    <citation type="submission" date="2022-07" db="EMBL/GenBank/DDBJ databases">
        <title>Mucilaginibacter sp. JC4.</title>
        <authorList>
            <person name="Le V."/>
            <person name="Ko S.-R."/>
            <person name="Ahn C.-Y."/>
            <person name="Oh H.-M."/>
        </authorList>
    </citation>
    <scope>NUCLEOTIDE SEQUENCE [LARGE SCALE GENOMIC DNA]</scope>
    <source>
        <strain evidence="5 6">JC4</strain>
    </source>
</reference>
<comment type="caution">
    <text evidence="5">The sequence shown here is derived from an EMBL/GenBank/DDBJ whole genome shotgun (WGS) entry which is preliminary data.</text>
</comment>
<sequence>MIPILPNGLTGSFRWKTERSYYNFGAEGNAAEWWKQSRCGGYENRHGRSCPDAFLTLICFNILSTRFTPMKTPIFDSTYFDKLFSHFEPGLRQFIADHGKVKTFMAGEIIMQTGQHLKASALVLEGRVKLYRESDDGGEFFMYYLEPGNACALSMICAIKQETSQVTARAVEDTVLLMIPIIFMDDMMKQYKTWYYFVLETYRARFEELLTVIDDVAFRAMDERLFFYLQKQYRQLKTNKLVLSHLDIAKDLNSSREVISRLLKKMEQRGDVKLHRKFIEWLKT</sequence>
<dbReference type="Gene3D" id="1.10.10.10">
    <property type="entry name" value="Winged helix-like DNA-binding domain superfamily/Winged helix DNA-binding domain"/>
    <property type="match status" value="1"/>
</dbReference>
<dbReference type="SUPFAM" id="SSF46785">
    <property type="entry name" value="Winged helix' DNA-binding domain"/>
    <property type="match status" value="1"/>
</dbReference>
<gene>
    <name evidence="5" type="ORF">NPE20_14340</name>
</gene>
<dbReference type="PROSITE" id="PS50042">
    <property type="entry name" value="CNMP_BINDING_3"/>
    <property type="match status" value="1"/>
</dbReference>
<evidence type="ECO:0000259" key="4">
    <source>
        <dbReference type="PROSITE" id="PS50042"/>
    </source>
</evidence>
<evidence type="ECO:0000313" key="5">
    <source>
        <dbReference type="EMBL" id="MCQ6959152.1"/>
    </source>
</evidence>
<keyword evidence="2" id="KW-0238">DNA-binding</keyword>
<dbReference type="Gene3D" id="2.60.120.10">
    <property type="entry name" value="Jelly Rolls"/>
    <property type="match status" value="1"/>
</dbReference>
<dbReference type="InterPro" id="IPR018490">
    <property type="entry name" value="cNMP-bd_dom_sf"/>
</dbReference>
<dbReference type="CDD" id="cd00038">
    <property type="entry name" value="CAP_ED"/>
    <property type="match status" value="1"/>
</dbReference>
<dbReference type="SUPFAM" id="SSF51206">
    <property type="entry name" value="cAMP-binding domain-like"/>
    <property type="match status" value="1"/>
</dbReference>
<dbReference type="Pfam" id="PF00325">
    <property type="entry name" value="Crp"/>
    <property type="match status" value="1"/>
</dbReference>
<name>A0ABT1T3Q7_9SPHI</name>
<accession>A0ABT1T3Q7</accession>
<organism evidence="5 6">
    <name type="scientific">Mucilaginibacter aquariorum</name>
    <dbReference type="NCBI Taxonomy" id="2967225"/>
    <lineage>
        <taxon>Bacteria</taxon>
        <taxon>Pseudomonadati</taxon>
        <taxon>Bacteroidota</taxon>
        <taxon>Sphingobacteriia</taxon>
        <taxon>Sphingobacteriales</taxon>
        <taxon>Sphingobacteriaceae</taxon>
        <taxon>Mucilaginibacter</taxon>
    </lineage>
</organism>
<keyword evidence="3" id="KW-0804">Transcription</keyword>
<dbReference type="InterPro" id="IPR036390">
    <property type="entry name" value="WH_DNA-bd_sf"/>
</dbReference>
<dbReference type="PANTHER" id="PTHR24567">
    <property type="entry name" value="CRP FAMILY TRANSCRIPTIONAL REGULATORY PROTEIN"/>
    <property type="match status" value="1"/>
</dbReference>
<dbReference type="InterPro" id="IPR050397">
    <property type="entry name" value="Env_Response_Regulators"/>
</dbReference>
<evidence type="ECO:0000313" key="6">
    <source>
        <dbReference type="Proteomes" id="UP001204376"/>
    </source>
</evidence>
<dbReference type="Pfam" id="PF00027">
    <property type="entry name" value="cNMP_binding"/>
    <property type="match status" value="1"/>
</dbReference>
<dbReference type="PANTHER" id="PTHR24567:SF26">
    <property type="entry name" value="REGULATORY PROTEIN YEIL"/>
    <property type="match status" value="1"/>
</dbReference>
<dbReference type="InterPro" id="IPR014710">
    <property type="entry name" value="RmlC-like_jellyroll"/>
</dbReference>
<keyword evidence="6" id="KW-1185">Reference proteome</keyword>
<evidence type="ECO:0000256" key="1">
    <source>
        <dbReference type="ARBA" id="ARBA00023015"/>
    </source>
</evidence>
<dbReference type="InterPro" id="IPR036388">
    <property type="entry name" value="WH-like_DNA-bd_sf"/>
</dbReference>
<dbReference type="EMBL" id="JANHOH010000002">
    <property type="protein sequence ID" value="MCQ6959152.1"/>
    <property type="molecule type" value="Genomic_DNA"/>
</dbReference>